<evidence type="ECO:0000256" key="3">
    <source>
        <dbReference type="ARBA" id="ARBA00022726"/>
    </source>
</evidence>
<dbReference type="AlphaFoldDB" id="A0A255YPN5"/>
<evidence type="ECO:0000256" key="1">
    <source>
        <dbReference type="ARBA" id="ARBA00022676"/>
    </source>
</evidence>
<dbReference type="PROSITE" id="PS01240">
    <property type="entry name" value="PNP_MTAP_2"/>
    <property type="match status" value="1"/>
</dbReference>
<dbReference type="InterPro" id="IPR018099">
    <property type="entry name" value="Purine_phosphorylase-2_CS"/>
</dbReference>
<comment type="similarity">
    <text evidence="4">Belongs to the PNP/MTAP phosphorylase family. MTAP subfamily.</text>
</comment>
<evidence type="ECO:0000256" key="2">
    <source>
        <dbReference type="ARBA" id="ARBA00022679"/>
    </source>
</evidence>
<evidence type="ECO:0000313" key="7">
    <source>
        <dbReference type="Proteomes" id="UP000216991"/>
    </source>
</evidence>
<feature type="site" description="Important for substrate specificity" evidence="4">
    <location>
        <position position="220"/>
    </location>
</feature>
<keyword evidence="2 4" id="KW-0808">Transferase</keyword>
<dbReference type="RefSeq" id="WP_094473064.1">
    <property type="nucleotide sequence ID" value="NZ_NOXT01000090.1"/>
</dbReference>
<dbReference type="OrthoDB" id="1523230at2"/>
<proteinExistence type="inferred from homology"/>
<feature type="binding site" evidence="4">
    <location>
        <begin position="86"/>
        <end position="87"/>
    </location>
    <ligand>
        <name>phosphate</name>
        <dbReference type="ChEBI" id="CHEBI:43474"/>
    </ligand>
</feature>
<dbReference type="NCBIfam" id="TIGR01694">
    <property type="entry name" value="MTAP"/>
    <property type="match status" value="1"/>
</dbReference>
<dbReference type="GO" id="GO:0005829">
    <property type="term" value="C:cytosol"/>
    <property type="evidence" value="ECO:0007669"/>
    <property type="project" value="TreeGrafter"/>
</dbReference>
<dbReference type="InterPro" id="IPR000845">
    <property type="entry name" value="Nucleoside_phosphorylase_d"/>
</dbReference>
<dbReference type="HAMAP" id="MF_01963">
    <property type="entry name" value="MTAP"/>
    <property type="match status" value="1"/>
</dbReference>
<comment type="caution">
    <text evidence="6">The sequence shown here is derived from an EMBL/GenBank/DDBJ whole genome shotgun (WGS) entry which is preliminary data.</text>
</comment>
<reference evidence="6 7" key="1">
    <citation type="submission" date="2017-07" db="EMBL/GenBank/DDBJ databases">
        <title>Sandarakinorhabdus cyanobacteriorum sp. nov., a novel bacterium isolated from cyanobacterial aggregates in a eutrophic lake.</title>
        <authorList>
            <person name="Cai H."/>
        </authorList>
    </citation>
    <scope>NUCLEOTIDE SEQUENCE [LARGE SCALE GENOMIC DNA]</scope>
    <source>
        <strain evidence="6 7">TH057</strain>
    </source>
</reference>
<organism evidence="6 7">
    <name type="scientific">Sandarakinorhabdus cyanobacteriorum</name>
    <dbReference type="NCBI Taxonomy" id="1981098"/>
    <lineage>
        <taxon>Bacteria</taxon>
        <taxon>Pseudomonadati</taxon>
        <taxon>Pseudomonadota</taxon>
        <taxon>Alphaproteobacteria</taxon>
        <taxon>Sphingomonadales</taxon>
        <taxon>Sphingosinicellaceae</taxon>
        <taxon>Sandarakinorhabdus</taxon>
    </lineage>
</organism>
<feature type="site" description="Important for substrate specificity" evidence="4">
    <location>
        <position position="166"/>
    </location>
</feature>
<dbReference type="GO" id="GO:0017061">
    <property type="term" value="F:S-methyl-5-thioadenosine phosphorylase activity"/>
    <property type="evidence" value="ECO:0007669"/>
    <property type="project" value="UniProtKB-UniRule"/>
</dbReference>
<feature type="binding site" evidence="4">
    <location>
        <begin position="208"/>
        <end position="210"/>
    </location>
    <ligand>
        <name>substrate</name>
    </ligand>
</feature>
<feature type="binding site" evidence="4">
    <location>
        <position position="184"/>
    </location>
    <ligand>
        <name>substrate</name>
    </ligand>
</feature>
<dbReference type="PANTHER" id="PTHR42679">
    <property type="entry name" value="S-METHYL-5'-THIOADENOSINE PHOSPHORYLASE"/>
    <property type="match status" value="1"/>
</dbReference>
<feature type="domain" description="Nucleoside phosphorylase" evidence="5">
    <location>
        <begin position="4"/>
        <end position="241"/>
    </location>
</feature>
<dbReference type="FunFam" id="3.40.50.1580:FF:000012">
    <property type="entry name" value="Probable 6-oxopurine nucleoside phosphorylase"/>
    <property type="match status" value="1"/>
</dbReference>
<comment type="subunit">
    <text evidence="4">Homohexamer. Dimer of a homotrimer.</text>
</comment>
<dbReference type="Proteomes" id="UP000216991">
    <property type="component" value="Unassembled WGS sequence"/>
</dbReference>
<comment type="function">
    <text evidence="4">Catalyzes the reversible phosphorylation of S-methyl-5'-thioadenosine (MTA) to adenine and 5-methylthioribose-1-phosphate. Involved in the breakdown of MTA, a major by-product of polyamine biosynthesis. Responsible for the first step in the methionine salvage pathway after MTA has been generated from S-adenosylmethionine. Has broad substrate specificity with 6-aminopurine nucleosides as preferred substrates.</text>
</comment>
<sequence length="291" mass="30987">MSWTIGIIGGSGLYAIDGLEDARWISVESPWGASSDAVLAGRIGHVELRFLPRHGRGHRIPPHQLNVRANIDVLKRLGCTDLLAISAVGSLNAAMKPGDFTVVDQFIDRTKGRPSTFFETGLVGHVPMADPTCPRLSAFAADAVAACGGRVHRAGTYLAMEGPAFSTRAESRLHRSQGCDLVGMTGMPEAKLAREAELPYALLAMVTDFDCWHDGDDVDVANIMAVMQGNAALARASVKALCAALPPVRDASPIDTVLDQAIMTAPDVRDPAILAKNEAILARWLANQRTG</sequence>
<accession>A0A255YPN5</accession>
<keyword evidence="1 4" id="KW-0328">Glycosyltransferase</keyword>
<evidence type="ECO:0000256" key="4">
    <source>
        <dbReference type="HAMAP-Rule" id="MF_01963"/>
    </source>
</evidence>
<evidence type="ECO:0000259" key="5">
    <source>
        <dbReference type="Pfam" id="PF01048"/>
    </source>
</evidence>
<keyword evidence="7" id="KW-1185">Reference proteome</keyword>
<dbReference type="Pfam" id="PF01048">
    <property type="entry name" value="PNP_UDP_1"/>
    <property type="match status" value="1"/>
</dbReference>
<feature type="binding site" evidence="4">
    <location>
        <position position="185"/>
    </location>
    <ligand>
        <name>phosphate</name>
        <dbReference type="ChEBI" id="CHEBI:43474"/>
    </ligand>
</feature>
<dbReference type="PANTHER" id="PTHR42679:SF2">
    <property type="entry name" value="S-METHYL-5'-THIOADENOSINE PHOSPHORYLASE"/>
    <property type="match status" value="1"/>
</dbReference>
<keyword evidence="3 4" id="KW-0660">Purine salvage</keyword>
<feature type="binding site" evidence="4">
    <location>
        <begin position="53"/>
        <end position="54"/>
    </location>
    <ligand>
        <name>phosphate</name>
        <dbReference type="ChEBI" id="CHEBI:43474"/>
    </ligand>
</feature>
<comment type="catalytic activity">
    <reaction evidence="4">
        <text>S-methyl-5'-thioadenosine + phosphate = 5-(methylsulfanyl)-alpha-D-ribose 1-phosphate + adenine</text>
        <dbReference type="Rhea" id="RHEA:11852"/>
        <dbReference type="ChEBI" id="CHEBI:16708"/>
        <dbReference type="ChEBI" id="CHEBI:17509"/>
        <dbReference type="ChEBI" id="CHEBI:43474"/>
        <dbReference type="ChEBI" id="CHEBI:58533"/>
        <dbReference type="EC" id="2.4.2.28"/>
    </reaction>
</comment>
<name>A0A255YPN5_9SPHN</name>
<dbReference type="InterPro" id="IPR010044">
    <property type="entry name" value="MTAP"/>
</dbReference>
<gene>
    <name evidence="4 6" type="primary">mtnP</name>
    <name evidence="6" type="ORF">CHU93_05130</name>
</gene>
<comment type="pathway">
    <text evidence="4">Amino-acid biosynthesis; L-methionine biosynthesis via salvage pathway; S-methyl-5-thio-alpha-D-ribose 1-phosphate from S-methyl-5'-thioadenosine (phosphorylase route): step 1/1.</text>
</comment>
<dbReference type="UniPathway" id="UPA00904">
    <property type="reaction ID" value="UER00873"/>
</dbReference>
<protein>
    <recommendedName>
        <fullName evidence="4">S-methyl-5'-thioadenosine phosphorylase</fullName>
        <ecNumber evidence="4">2.4.2.28</ecNumber>
    </recommendedName>
    <alternativeName>
        <fullName evidence="4">5'-methylthioadenosine phosphorylase</fullName>
        <shortName evidence="4">MTA phosphorylase</shortName>
        <shortName evidence="4">MTAP</shortName>
    </alternativeName>
</protein>
<dbReference type="GO" id="GO:0006166">
    <property type="term" value="P:purine ribonucleoside salvage"/>
    <property type="evidence" value="ECO:0007669"/>
    <property type="project" value="UniProtKB-KW"/>
</dbReference>
<feature type="binding site" evidence="4">
    <location>
        <position position="11"/>
    </location>
    <ligand>
        <name>phosphate</name>
        <dbReference type="ChEBI" id="CHEBI:43474"/>
    </ligand>
</feature>
<dbReference type="EMBL" id="NOXT01000090">
    <property type="protein sequence ID" value="OYQ31186.1"/>
    <property type="molecule type" value="Genomic_DNA"/>
</dbReference>
<dbReference type="SUPFAM" id="SSF53167">
    <property type="entry name" value="Purine and uridine phosphorylases"/>
    <property type="match status" value="1"/>
</dbReference>
<dbReference type="InterPro" id="IPR035994">
    <property type="entry name" value="Nucleoside_phosphorylase_sf"/>
</dbReference>
<dbReference type="CDD" id="cd09010">
    <property type="entry name" value="MTAP_SsMTAPII_like_MTIP"/>
    <property type="match status" value="1"/>
</dbReference>
<evidence type="ECO:0000313" key="6">
    <source>
        <dbReference type="EMBL" id="OYQ31186.1"/>
    </source>
</evidence>
<dbReference type="Gene3D" id="3.40.50.1580">
    <property type="entry name" value="Nucleoside phosphorylase domain"/>
    <property type="match status" value="1"/>
</dbReference>
<dbReference type="GO" id="GO:0019509">
    <property type="term" value="P:L-methionine salvage from methylthioadenosine"/>
    <property type="evidence" value="ECO:0007669"/>
    <property type="project" value="UniProtKB-UniRule"/>
</dbReference>
<dbReference type="EC" id="2.4.2.28" evidence="4"/>